<dbReference type="EMBL" id="CAJOBZ010000063">
    <property type="protein sequence ID" value="CAF4932393.1"/>
    <property type="molecule type" value="Genomic_DNA"/>
</dbReference>
<dbReference type="AlphaFoldDB" id="A0A821WX92"/>
<accession>A0A821WX92</accession>
<keyword evidence="4" id="KW-1185">Reference proteome</keyword>
<keyword evidence="2" id="KW-0812">Transmembrane</keyword>
<protein>
    <submittedName>
        <fullName evidence="3">Uncharacterized protein</fullName>
    </submittedName>
</protein>
<comment type="caution">
    <text evidence="3">The sequence shown here is derived from an EMBL/GenBank/DDBJ whole genome shotgun (WGS) entry which is preliminary data.</text>
</comment>
<evidence type="ECO:0000256" key="1">
    <source>
        <dbReference type="SAM" id="MobiDB-lite"/>
    </source>
</evidence>
<gene>
    <name evidence="3" type="ORF">PMACD_LOCUS13970</name>
</gene>
<reference evidence="3" key="1">
    <citation type="submission" date="2021-02" db="EMBL/GenBank/DDBJ databases">
        <authorList>
            <person name="Steward A R."/>
        </authorList>
    </citation>
    <scope>NUCLEOTIDE SEQUENCE</scope>
</reference>
<proteinExistence type="predicted"/>
<evidence type="ECO:0000256" key="2">
    <source>
        <dbReference type="SAM" id="Phobius"/>
    </source>
</evidence>
<sequence length="252" mass="29291">MCYICGCFAWSLDLIQRILTFFLSCWLMVAVCCGLTIAVVAGVAYGYNYCMAEFVTLTQADVRIYMRRGQFYDQPDLISNKHRRMGDTENISYNLTSDYQDYVNKDEPLSQKWSKGQDNRIYAEKLTKYSESRRKEPVNKEMLYYKFTTAPTRRISITPNPIFSTTIWHSGSSEIIMRQFEPINDINSKNEENNSNEDIETTQSISPDIKIIVEDSPKSNEPKMREWKPSPRPVVHDYLTEVDEDAIVYKAV</sequence>
<keyword evidence="2" id="KW-1133">Transmembrane helix</keyword>
<feature type="transmembrane region" description="Helical" evidence="2">
    <location>
        <begin position="21"/>
        <end position="47"/>
    </location>
</feature>
<evidence type="ECO:0000313" key="3">
    <source>
        <dbReference type="EMBL" id="CAF4932393.1"/>
    </source>
</evidence>
<name>A0A821WX92_9NEOP</name>
<evidence type="ECO:0000313" key="4">
    <source>
        <dbReference type="Proteomes" id="UP000663880"/>
    </source>
</evidence>
<dbReference type="OrthoDB" id="7482167at2759"/>
<dbReference type="Proteomes" id="UP000663880">
    <property type="component" value="Unassembled WGS sequence"/>
</dbReference>
<organism evidence="3 4">
    <name type="scientific">Pieris macdunnoughi</name>
    <dbReference type="NCBI Taxonomy" id="345717"/>
    <lineage>
        <taxon>Eukaryota</taxon>
        <taxon>Metazoa</taxon>
        <taxon>Ecdysozoa</taxon>
        <taxon>Arthropoda</taxon>
        <taxon>Hexapoda</taxon>
        <taxon>Insecta</taxon>
        <taxon>Pterygota</taxon>
        <taxon>Neoptera</taxon>
        <taxon>Endopterygota</taxon>
        <taxon>Lepidoptera</taxon>
        <taxon>Glossata</taxon>
        <taxon>Ditrysia</taxon>
        <taxon>Papilionoidea</taxon>
        <taxon>Pieridae</taxon>
        <taxon>Pierinae</taxon>
        <taxon>Pieris</taxon>
    </lineage>
</organism>
<keyword evidence="2" id="KW-0472">Membrane</keyword>
<feature type="region of interest" description="Disordered" evidence="1">
    <location>
        <begin position="186"/>
        <end position="205"/>
    </location>
</feature>